<keyword evidence="4" id="KW-0689">Ribosomal protein</keyword>
<dbReference type="EMBL" id="JAVRJZ010000021">
    <property type="protein sequence ID" value="KAK2705045.1"/>
    <property type="molecule type" value="Genomic_DNA"/>
</dbReference>
<comment type="similarity">
    <text evidence="2">Belongs to the mitochondrion-specific ribosomal protein mS29 family.</text>
</comment>
<dbReference type="GO" id="GO:0005763">
    <property type="term" value="C:mitochondrial small ribosomal subunit"/>
    <property type="evidence" value="ECO:0007669"/>
    <property type="project" value="TreeGrafter"/>
</dbReference>
<protein>
    <recommendedName>
        <fullName evidence="7">Small ribosomal subunit protein mS29</fullName>
    </recommendedName>
</protein>
<proteinExistence type="inferred from homology"/>
<evidence type="ECO:0000313" key="9">
    <source>
        <dbReference type="Proteomes" id="UP001187531"/>
    </source>
</evidence>
<evidence type="ECO:0000256" key="7">
    <source>
        <dbReference type="ARBA" id="ARBA00035140"/>
    </source>
</evidence>
<evidence type="ECO:0000313" key="8">
    <source>
        <dbReference type="EMBL" id="KAK2705045.1"/>
    </source>
</evidence>
<comment type="subcellular location">
    <subcellularLocation>
        <location evidence="1">Mitochondrion</location>
    </subcellularLocation>
</comment>
<comment type="caution">
    <text evidence="8">The sequence shown here is derived from an EMBL/GenBank/DDBJ whole genome shotgun (WGS) entry which is preliminary data.</text>
</comment>
<evidence type="ECO:0000256" key="2">
    <source>
        <dbReference type="ARBA" id="ARBA00009863"/>
    </source>
</evidence>
<accession>A0AA88L275</accession>
<dbReference type="PANTHER" id="PTHR12810:SF0">
    <property type="entry name" value="SMALL RIBOSOMAL SUBUNIT PROTEIN MS29"/>
    <property type="match status" value="1"/>
</dbReference>
<evidence type="ECO:0000256" key="4">
    <source>
        <dbReference type="ARBA" id="ARBA00022980"/>
    </source>
</evidence>
<name>A0AA88L275_ARTSF</name>
<keyword evidence="6" id="KW-0687">Ribonucleoprotein</keyword>
<dbReference type="PANTHER" id="PTHR12810">
    <property type="entry name" value="MITOCHONDRIAL 28S RIBOSOMAL PROTEIN S29"/>
    <property type="match status" value="1"/>
</dbReference>
<keyword evidence="3" id="KW-0809">Transit peptide</keyword>
<dbReference type="SUPFAM" id="SSF52540">
    <property type="entry name" value="P-loop containing nucleoside triphosphate hydrolases"/>
    <property type="match status" value="1"/>
</dbReference>
<dbReference type="InterPro" id="IPR008092">
    <property type="entry name" value="Ribosomal_mS29_met"/>
</dbReference>
<dbReference type="GO" id="GO:0003735">
    <property type="term" value="F:structural constituent of ribosome"/>
    <property type="evidence" value="ECO:0007669"/>
    <property type="project" value="TreeGrafter"/>
</dbReference>
<evidence type="ECO:0000256" key="3">
    <source>
        <dbReference type="ARBA" id="ARBA00022946"/>
    </source>
</evidence>
<dbReference type="Pfam" id="PF10236">
    <property type="entry name" value="DAP3"/>
    <property type="match status" value="1"/>
</dbReference>
<dbReference type="GO" id="GO:0006915">
    <property type="term" value="P:apoptotic process"/>
    <property type="evidence" value="ECO:0007669"/>
    <property type="project" value="InterPro"/>
</dbReference>
<sequence length="378" mass="43909">MKITRFARLFSQLTLQKEGLIIHRTSDNNPLHHTKEHESQFYNVPDQTFKKIFQFGGVPDQYLEQMRLFREQAILIRQPALELMGLLERTNFQNPTIRYLIYGHHGTGKSLTMSHLVHYAFCKDWILVHVPWAPYWTRLIKEIVPSVSRPGRLDQPTHAVKFLQRFFVQNEELLTRLNLKVSQTYTWSKREQTSEGSPIVDVIEQGINRPKYSSDCVAVLLKELKLAANESKCKVFMAVDGVNALFLDKTNLKKEDYSYATPSELTLLRAVRNMLNNDWRGGAVVTTVDKWGMRADQRPTASHLPRHLLGKEGWECLDPFYPVEVSNYTEKEFLSTLDYLKEKNWIQHPQALTEEGRDQLAFLSGFNPLQLQYIVDAL</sequence>
<dbReference type="InterPro" id="IPR027417">
    <property type="entry name" value="P-loop_NTPase"/>
</dbReference>
<dbReference type="InterPro" id="IPR019368">
    <property type="entry name" value="Ribosomal_mS29"/>
</dbReference>
<dbReference type="Proteomes" id="UP001187531">
    <property type="component" value="Unassembled WGS sequence"/>
</dbReference>
<gene>
    <name evidence="8" type="ORF">QYM36_017175</name>
</gene>
<dbReference type="PRINTS" id="PR01716">
    <property type="entry name" value="DEATHASSOCP3"/>
</dbReference>
<reference evidence="8" key="1">
    <citation type="submission" date="2023-07" db="EMBL/GenBank/DDBJ databases">
        <title>Chromosome-level genome assembly of Artemia franciscana.</title>
        <authorList>
            <person name="Jo E."/>
        </authorList>
    </citation>
    <scope>NUCLEOTIDE SEQUENCE</scope>
    <source>
        <tissue evidence="8">Whole body</tissue>
    </source>
</reference>
<evidence type="ECO:0000256" key="5">
    <source>
        <dbReference type="ARBA" id="ARBA00023128"/>
    </source>
</evidence>
<keyword evidence="9" id="KW-1185">Reference proteome</keyword>
<organism evidence="8 9">
    <name type="scientific">Artemia franciscana</name>
    <name type="common">Brine shrimp</name>
    <name type="synonym">Artemia sanfranciscana</name>
    <dbReference type="NCBI Taxonomy" id="6661"/>
    <lineage>
        <taxon>Eukaryota</taxon>
        <taxon>Metazoa</taxon>
        <taxon>Ecdysozoa</taxon>
        <taxon>Arthropoda</taxon>
        <taxon>Crustacea</taxon>
        <taxon>Branchiopoda</taxon>
        <taxon>Anostraca</taxon>
        <taxon>Artemiidae</taxon>
        <taxon>Artemia</taxon>
    </lineage>
</organism>
<keyword evidence="5" id="KW-0496">Mitochondrion</keyword>
<dbReference type="AlphaFoldDB" id="A0AA88L275"/>
<evidence type="ECO:0000256" key="6">
    <source>
        <dbReference type="ARBA" id="ARBA00023274"/>
    </source>
</evidence>
<evidence type="ECO:0000256" key="1">
    <source>
        <dbReference type="ARBA" id="ARBA00004173"/>
    </source>
</evidence>